<keyword evidence="1" id="KW-0472">Membrane</keyword>
<protein>
    <submittedName>
        <fullName evidence="2">Uncharacterized protein</fullName>
    </submittedName>
</protein>
<feature type="transmembrane region" description="Helical" evidence="1">
    <location>
        <begin position="6"/>
        <end position="25"/>
    </location>
</feature>
<sequence>MLSQGSQSVFVITLITIIFTVVASITTMDQGESLGAGSLCFSYKCLKSISNPNILDSICRRREILSTTSPCYCCGGFKYFHIYGDICLRYCLKTQNPATKKISGEPCRPKNNAFQEKTLDKEFDAFKFFPDFPLLLPEDQLDCRS</sequence>
<keyword evidence="1" id="KW-1133">Transmembrane helix</keyword>
<dbReference type="EMBL" id="HACA01015309">
    <property type="protein sequence ID" value="CDW32670.1"/>
    <property type="molecule type" value="Transcribed_RNA"/>
</dbReference>
<name>A0A0K2U3Q0_LEPSM</name>
<dbReference type="AlphaFoldDB" id="A0A0K2U3Q0"/>
<accession>A0A0K2U3Q0</accession>
<evidence type="ECO:0000256" key="1">
    <source>
        <dbReference type="SAM" id="Phobius"/>
    </source>
</evidence>
<organism evidence="2">
    <name type="scientific">Lepeophtheirus salmonis</name>
    <name type="common">Salmon louse</name>
    <name type="synonym">Caligus salmonis</name>
    <dbReference type="NCBI Taxonomy" id="72036"/>
    <lineage>
        <taxon>Eukaryota</taxon>
        <taxon>Metazoa</taxon>
        <taxon>Ecdysozoa</taxon>
        <taxon>Arthropoda</taxon>
        <taxon>Crustacea</taxon>
        <taxon>Multicrustacea</taxon>
        <taxon>Hexanauplia</taxon>
        <taxon>Copepoda</taxon>
        <taxon>Siphonostomatoida</taxon>
        <taxon>Caligidae</taxon>
        <taxon>Lepeophtheirus</taxon>
    </lineage>
</organism>
<proteinExistence type="predicted"/>
<reference evidence="2" key="1">
    <citation type="submission" date="2014-05" db="EMBL/GenBank/DDBJ databases">
        <authorList>
            <person name="Chronopoulou M."/>
        </authorList>
    </citation>
    <scope>NUCLEOTIDE SEQUENCE</scope>
    <source>
        <tissue evidence="2">Whole organism</tissue>
    </source>
</reference>
<evidence type="ECO:0000313" key="2">
    <source>
        <dbReference type="EMBL" id="CDW32670.1"/>
    </source>
</evidence>
<keyword evidence="1" id="KW-0812">Transmembrane</keyword>